<name>A0A0F8XF89_9ZZZZ</name>
<sequence>MGKEMEFRKVICPYCGHAQDEERYNDSFVCENCDRIYEDYFYDEALKGTDAD</sequence>
<dbReference type="EMBL" id="LAZR01059567">
    <property type="protein sequence ID" value="KKK67533.1"/>
    <property type="molecule type" value="Genomic_DNA"/>
</dbReference>
<gene>
    <name evidence="1" type="ORF">LCGC14_2953130</name>
</gene>
<reference evidence="1" key="1">
    <citation type="journal article" date="2015" name="Nature">
        <title>Complex archaea that bridge the gap between prokaryotes and eukaryotes.</title>
        <authorList>
            <person name="Spang A."/>
            <person name="Saw J.H."/>
            <person name="Jorgensen S.L."/>
            <person name="Zaremba-Niedzwiedzka K."/>
            <person name="Martijn J."/>
            <person name="Lind A.E."/>
            <person name="van Eijk R."/>
            <person name="Schleper C."/>
            <person name="Guy L."/>
            <person name="Ettema T.J."/>
        </authorList>
    </citation>
    <scope>NUCLEOTIDE SEQUENCE</scope>
</reference>
<protein>
    <recommendedName>
        <fullName evidence="2">Viral late gene transcription factor 3 zinc ribbon domain-containing protein</fullName>
    </recommendedName>
</protein>
<evidence type="ECO:0008006" key="2">
    <source>
        <dbReference type="Google" id="ProtNLM"/>
    </source>
</evidence>
<evidence type="ECO:0000313" key="1">
    <source>
        <dbReference type="EMBL" id="KKK67533.1"/>
    </source>
</evidence>
<organism evidence="1">
    <name type="scientific">marine sediment metagenome</name>
    <dbReference type="NCBI Taxonomy" id="412755"/>
    <lineage>
        <taxon>unclassified sequences</taxon>
        <taxon>metagenomes</taxon>
        <taxon>ecological metagenomes</taxon>
    </lineage>
</organism>
<comment type="caution">
    <text evidence="1">The sequence shown here is derived from an EMBL/GenBank/DDBJ whole genome shotgun (WGS) entry which is preliminary data.</text>
</comment>
<accession>A0A0F8XF89</accession>
<proteinExistence type="predicted"/>
<dbReference type="SUPFAM" id="SSF57783">
    <property type="entry name" value="Zinc beta-ribbon"/>
    <property type="match status" value="1"/>
</dbReference>
<dbReference type="AlphaFoldDB" id="A0A0F8XF89"/>